<dbReference type="Gene3D" id="1.20.1260.30">
    <property type="match status" value="2"/>
</dbReference>
<keyword evidence="11" id="KW-1185">Reference proteome</keyword>
<dbReference type="EMBL" id="JAATJH010000006">
    <property type="protein sequence ID" value="NJC27861.1"/>
    <property type="molecule type" value="Genomic_DNA"/>
</dbReference>
<feature type="domain" description="DNA methylase adenine-specific" evidence="8">
    <location>
        <begin position="148"/>
        <end position="461"/>
    </location>
</feature>
<accession>A0ABX0XG53</accession>
<comment type="caution">
    <text evidence="10">The sequence shown here is derived from an EMBL/GenBank/DDBJ whole genome shotgun (WGS) entry which is preliminary data.</text>
</comment>
<protein>
    <recommendedName>
        <fullName evidence="2">site-specific DNA-methyltransferase (adenine-specific)</fullName>
        <ecNumber evidence="2">2.1.1.72</ecNumber>
    </recommendedName>
</protein>
<dbReference type="InterPro" id="IPR029063">
    <property type="entry name" value="SAM-dependent_MTases_sf"/>
</dbReference>
<dbReference type="GO" id="GO:0032259">
    <property type="term" value="P:methylation"/>
    <property type="evidence" value="ECO:0007669"/>
    <property type="project" value="UniProtKB-KW"/>
</dbReference>
<evidence type="ECO:0000256" key="6">
    <source>
        <dbReference type="ARBA" id="ARBA00022747"/>
    </source>
</evidence>
<dbReference type="InterPro" id="IPR022749">
    <property type="entry name" value="D12N6_MeTrfase_N"/>
</dbReference>
<dbReference type="RefSeq" id="WP_168039356.1">
    <property type="nucleotide sequence ID" value="NZ_JAATJH010000006.1"/>
</dbReference>
<proteinExistence type="inferred from homology"/>
<dbReference type="Pfam" id="PF02384">
    <property type="entry name" value="N6_Mtase"/>
    <property type="match status" value="1"/>
</dbReference>
<keyword evidence="4 10" id="KW-0808">Transferase</keyword>
<evidence type="ECO:0000259" key="9">
    <source>
        <dbReference type="Pfam" id="PF12161"/>
    </source>
</evidence>
<evidence type="ECO:0000256" key="4">
    <source>
        <dbReference type="ARBA" id="ARBA00022679"/>
    </source>
</evidence>
<organism evidence="10 11">
    <name type="scientific">Neolewinella antarctica</name>
    <dbReference type="NCBI Taxonomy" id="442734"/>
    <lineage>
        <taxon>Bacteria</taxon>
        <taxon>Pseudomonadati</taxon>
        <taxon>Bacteroidota</taxon>
        <taxon>Saprospiria</taxon>
        <taxon>Saprospirales</taxon>
        <taxon>Lewinellaceae</taxon>
        <taxon>Neolewinella</taxon>
    </lineage>
</organism>
<keyword evidence="3 10" id="KW-0489">Methyltransferase</keyword>
<comment type="similarity">
    <text evidence="1">Belongs to the N(4)/N(6)-methyltransferase family.</text>
</comment>
<dbReference type="Proteomes" id="UP000770785">
    <property type="component" value="Unassembled WGS sequence"/>
</dbReference>
<dbReference type="InterPro" id="IPR002052">
    <property type="entry name" value="DNA_methylase_N6_adenine_CS"/>
</dbReference>
<dbReference type="PROSITE" id="PS00092">
    <property type="entry name" value="N6_MTASE"/>
    <property type="match status" value="1"/>
</dbReference>
<evidence type="ECO:0000256" key="3">
    <source>
        <dbReference type="ARBA" id="ARBA00022603"/>
    </source>
</evidence>
<dbReference type="InterPro" id="IPR038333">
    <property type="entry name" value="T1MK-like_N_sf"/>
</dbReference>
<name>A0ABX0XG53_9BACT</name>
<dbReference type="InterPro" id="IPR003356">
    <property type="entry name" value="DNA_methylase_A-5"/>
</dbReference>
<reference evidence="10 11" key="1">
    <citation type="submission" date="2020-03" db="EMBL/GenBank/DDBJ databases">
        <title>Genomic Encyclopedia of Type Strains, Phase IV (KMG-IV): sequencing the most valuable type-strain genomes for metagenomic binning, comparative biology and taxonomic classification.</title>
        <authorList>
            <person name="Goeker M."/>
        </authorList>
    </citation>
    <scope>NUCLEOTIDE SEQUENCE [LARGE SCALE GENOMIC DNA]</scope>
    <source>
        <strain evidence="10 11">DSM 105096</strain>
    </source>
</reference>
<evidence type="ECO:0000256" key="5">
    <source>
        <dbReference type="ARBA" id="ARBA00022691"/>
    </source>
</evidence>
<gene>
    <name evidence="10" type="ORF">GGR27_003379</name>
</gene>
<dbReference type="PANTHER" id="PTHR42933">
    <property type="entry name" value="SLR6095 PROTEIN"/>
    <property type="match status" value="1"/>
</dbReference>
<dbReference type="PRINTS" id="PR00507">
    <property type="entry name" value="N12N6MTFRASE"/>
</dbReference>
<evidence type="ECO:0000256" key="7">
    <source>
        <dbReference type="ARBA" id="ARBA00047942"/>
    </source>
</evidence>
<dbReference type="GO" id="GO:0009007">
    <property type="term" value="F:site-specific DNA-methyltransferase (adenine-specific) activity"/>
    <property type="evidence" value="ECO:0007669"/>
    <property type="project" value="UniProtKB-EC"/>
</dbReference>
<dbReference type="EC" id="2.1.1.72" evidence="2"/>
<feature type="domain" description="N6 adenine-specific DNA methyltransferase N-terminal" evidence="9">
    <location>
        <begin position="10"/>
        <end position="134"/>
    </location>
</feature>
<dbReference type="Gene3D" id="3.40.50.150">
    <property type="entry name" value="Vaccinia Virus protein VP39"/>
    <property type="match status" value="1"/>
</dbReference>
<evidence type="ECO:0000313" key="10">
    <source>
        <dbReference type="EMBL" id="NJC27861.1"/>
    </source>
</evidence>
<evidence type="ECO:0000313" key="11">
    <source>
        <dbReference type="Proteomes" id="UP000770785"/>
    </source>
</evidence>
<dbReference type="PANTHER" id="PTHR42933:SF3">
    <property type="entry name" value="TYPE I RESTRICTION ENZYME MJAVIII METHYLASE SUBUNIT"/>
    <property type="match status" value="1"/>
</dbReference>
<comment type="catalytic activity">
    <reaction evidence="7">
        <text>a 2'-deoxyadenosine in DNA + S-adenosyl-L-methionine = an N(6)-methyl-2'-deoxyadenosine in DNA + S-adenosyl-L-homocysteine + H(+)</text>
        <dbReference type="Rhea" id="RHEA:15197"/>
        <dbReference type="Rhea" id="RHEA-COMP:12418"/>
        <dbReference type="Rhea" id="RHEA-COMP:12419"/>
        <dbReference type="ChEBI" id="CHEBI:15378"/>
        <dbReference type="ChEBI" id="CHEBI:57856"/>
        <dbReference type="ChEBI" id="CHEBI:59789"/>
        <dbReference type="ChEBI" id="CHEBI:90615"/>
        <dbReference type="ChEBI" id="CHEBI:90616"/>
        <dbReference type="EC" id="2.1.1.72"/>
    </reaction>
</comment>
<dbReference type="Pfam" id="PF12161">
    <property type="entry name" value="HsdM_N"/>
    <property type="match status" value="1"/>
</dbReference>
<dbReference type="SUPFAM" id="SSF53335">
    <property type="entry name" value="S-adenosyl-L-methionine-dependent methyltransferases"/>
    <property type="match status" value="1"/>
</dbReference>
<evidence type="ECO:0000259" key="8">
    <source>
        <dbReference type="Pfam" id="PF02384"/>
    </source>
</evidence>
<dbReference type="InterPro" id="IPR051537">
    <property type="entry name" value="DNA_Adenine_Mtase"/>
</dbReference>
<keyword evidence="5" id="KW-0949">S-adenosyl-L-methionine</keyword>
<evidence type="ECO:0000256" key="1">
    <source>
        <dbReference type="ARBA" id="ARBA00006594"/>
    </source>
</evidence>
<sequence length="830" mass="91593">MALKKSDLYASIWNAADVLRGSMDASQYKDYVLTLLFMKYVTDRATQPDSLIEMPPPEPPEGSRQEIGYGGSFHDMVHWKNKTGVGEQLNKIVARFAAHNGLAGSITTANFNDTDKLGTGQEIIDRLSKLIGIFQKPELDFSSNRAGDDDLLGDAYEYLMRNFATQSGKSKGQFYTPAEVSRVLAAILGVDRATAPNFTVYDPTAGSGSLLLKVADASPHGLTIYGQERDNQTRGMAVMNMWLHQHPDAEIKQGNTLASPQFTEVVGGEERLKRFDFVVANPPFSVKEWGDGFDPESDIYRRFQDYGLPPNKNGDFAFLLHILASLKHDGTAAVILPHGVLFRGNAEATIRQNLLERGYIKAIIGLPANLFYGTGIPACVIVLSKADSQLATPNSVFLIDASKHYRKDGPKNRLRERDIHKIVDAYHAGTDVPGYARRVPAAEIAANDYNLNLPRYLDGGDVADKQDLDGHLRGGIPDADVDALADYWAAFPGLRAELFKPLRPGYSGLTLGSPSPTTRAPATAPLATIREHAEFTAFEENLRDVFAGWQELALAEFNDIDGATKPRELIARLGEAIVDAYARARLVDPYAAYQHLMDYWDDTLQDDVYAVLADGWQAELVPVTDKKGRVKKGQFTTDLLPPDIVRDHFMGADAGAVRVLESKVADHESRLAELLEEHGGEDGLLREVTSDKGKILKAELTARLKSLKKARDPDDAEELAVLNEYSRTDAARAKAARAAKTAETELQAAVWTKYAELTPADVRELVIENKWLETIYGRIEAETAAVAQRLARRLGELATRYDRPLPELETDVAEMQEKVNDHLAKMGLTW</sequence>
<keyword evidence="6" id="KW-0680">Restriction system</keyword>
<evidence type="ECO:0000256" key="2">
    <source>
        <dbReference type="ARBA" id="ARBA00011900"/>
    </source>
</evidence>